<dbReference type="Pfam" id="PF00005">
    <property type="entry name" value="ABC_tran"/>
    <property type="match status" value="1"/>
</dbReference>
<dbReference type="InterPro" id="IPR003439">
    <property type="entry name" value="ABC_transporter-like_ATP-bd"/>
</dbReference>
<dbReference type="GO" id="GO:0005524">
    <property type="term" value="F:ATP binding"/>
    <property type="evidence" value="ECO:0007669"/>
    <property type="project" value="UniProtKB-KW"/>
</dbReference>
<dbReference type="PANTHER" id="PTHR42939">
    <property type="entry name" value="ABC TRANSPORTER ATP-BINDING PROTEIN ALBC-RELATED"/>
    <property type="match status" value="1"/>
</dbReference>
<name>A0A845KZK2_9FIRM</name>
<keyword evidence="2" id="KW-0547">Nucleotide-binding</keyword>
<dbReference type="SUPFAM" id="SSF52540">
    <property type="entry name" value="P-loop containing nucleoside triphosphate hydrolases"/>
    <property type="match status" value="1"/>
</dbReference>
<keyword evidence="6" id="KW-1185">Reference proteome</keyword>
<gene>
    <name evidence="5" type="ORF">GTO91_05775</name>
</gene>
<evidence type="ECO:0000259" key="4">
    <source>
        <dbReference type="PROSITE" id="PS50893"/>
    </source>
</evidence>
<dbReference type="RefSeq" id="WP_161256227.1">
    <property type="nucleotide sequence ID" value="NZ_WXEY01000004.1"/>
</dbReference>
<dbReference type="InterPro" id="IPR051782">
    <property type="entry name" value="ABC_Transporter_VariousFunc"/>
</dbReference>
<dbReference type="CDD" id="cd03230">
    <property type="entry name" value="ABC_DR_subfamily_A"/>
    <property type="match status" value="1"/>
</dbReference>
<evidence type="ECO:0000256" key="3">
    <source>
        <dbReference type="ARBA" id="ARBA00022840"/>
    </source>
</evidence>
<evidence type="ECO:0000313" key="5">
    <source>
        <dbReference type="EMBL" id="MZP29213.1"/>
    </source>
</evidence>
<keyword evidence="3 5" id="KW-0067">ATP-binding</keyword>
<dbReference type="PANTHER" id="PTHR42939:SF1">
    <property type="entry name" value="ABC TRANSPORTER ATP-BINDING PROTEIN ALBC-RELATED"/>
    <property type="match status" value="1"/>
</dbReference>
<reference evidence="5 6" key="1">
    <citation type="submission" date="2020-01" db="EMBL/GenBank/DDBJ databases">
        <title>Whole-genome sequence of Heliobacterium undosum DSM 13378.</title>
        <authorList>
            <person name="Kyndt J.A."/>
            <person name="Meyer T.E."/>
        </authorList>
    </citation>
    <scope>NUCLEOTIDE SEQUENCE [LARGE SCALE GENOMIC DNA]</scope>
    <source>
        <strain evidence="5 6">DSM 13378</strain>
    </source>
</reference>
<comment type="caution">
    <text evidence="5">The sequence shown here is derived from an EMBL/GenBank/DDBJ whole genome shotgun (WGS) entry which is preliminary data.</text>
</comment>
<dbReference type="SMART" id="SM00382">
    <property type="entry name" value="AAA"/>
    <property type="match status" value="1"/>
</dbReference>
<proteinExistence type="predicted"/>
<organism evidence="5 6">
    <name type="scientific">Heliomicrobium undosum</name>
    <dbReference type="NCBI Taxonomy" id="121734"/>
    <lineage>
        <taxon>Bacteria</taxon>
        <taxon>Bacillati</taxon>
        <taxon>Bacillota</taxon>
        <taxon>Clostridia</taxon>
        <taxon>Eubacteriales</taxon>
        <taxon>Heliobacteriaceae</taxon>
        <taxon>Heliomicrobium</taxon>
    </lineage>
</organism>
<dbReference type="EMBL" id="WXEY01000004">
    <property type="protein sequence ID" value="MZP29213.1"/>
    <property type="molecule type" value="Genomic_DNA"/>
</dbReference>
<accession>A0A845KZK2</accession>
<feature type="domain" description="ABC transporter" evidence="4">
    <location>
        <begin position="5"/>
        <end position="231"/>
    </location>
</feature>
<sequence>MDWAIECRELTKTFQDYTAVDKVNLQIPQGIVYGLLGPNGAGKTTLIRLLMGIFRPTSGTGAILGRSITDETGAVRQSVGYVADVQDYYPQMTAEELLDFCRGLYPSWDRDKERWLLKQFHVPMGKWIRAFSKGMKTMLALTIALSIRPQVLILDEPTSGLDPVIKRMFWQLVLEETAAEGMTVFLSTHHLRELERFADKVGVLFDGRLLQEQSIEQLKASSRKLQVVFPAGFPEPLRRLPEVLSVEARGRVYTIVVATRWEQVYQQVQAYEPLFVETLDMELEEIFLYWMSKEGYGDAWRHVG</sequence>
<dbReference type="InterPro" id="IPR027417">
    <property type="entry name" value="P-loop_NTPase"/>
</dbReference>
<dbReference type="GO" id="GO:0016887">
    <property type="term" value="F:ATP hydrolysis activity"/>
    <property type="evidence" value="ECO:0007669"/>
    <property type="project" value="InterPro"/>
</dbReference>
<dbReference type="Gene3D" id="3.40.50.300">
    <property type="entry name" value="P-loop containing nucleotide triphosphate hydrolases"/>
    <property type="match status" value="1"/>
</dbReference>
<dbReference type="InterPro" id="IPR003593">
    <property type="entry name" value="AAA+_ATPase"/>
</dbReference>
<evidence type="ECO:0000256" key="2">
    <source>
        <dbReference type="ARBA" id="ARBA00022741"/>
    </source>
</evidence>
<keyword evidence="1" id="KW-0813">Transport</keyword>
<dbReference type="Proteomes" id="UP000463470">
    <property type="component" value="Unassembled WGS sequence"/>
</dbReference>
<protein>
    <submittedName>
        <fullName evidence="5">ATP-binding cassette domain-containing protein</fullName>
    </submittedName>
</protein>
<evidence type="ECO:0000313" key="6">
    <source>
        <dbReference type="Proteomes" id="UP000463470"/>
    </source>
</evidence>
<dbReference type="OrthoDB" id="9804819at2"/>
<dbReference type="AlphaFoldDB" id="A0A845KZK2"/>
<dbReference type="PROSITE" id="PS50893">
    <property type="entry name" value="ABC_TRANSPORTER_2"/>
    <property type="match status" value="1"/>
</dbReference>
<evidence type="ECO:0000256" key="1">
    <source>
        <dbReference type="ARBA" id="ARBA00022448"/>
    </source>
</evidence>